<keyword evidence="2" id="KW-1185">Reference proteome</keyword>
<evidence type="ECO:0000313" key="2">
    <source>
        <dbReference type="Proteomes" id="UP000054359"/>
    </source>
</evidence>
<evidence type="ECO:0000313" key="1">
    <source>
        <dbReference type="EMBL" id="KFM58317.1"/>
    </source>
</evidence>
<dbReference type="Proteomes" id="UP000054359">
    <property type="component" value="Unassembled WGS sequence"/>
</dbReference>
<proteinExistence type="predicted"/>
<dbReference type="EMBL" id="KK112696">
    <property type="protein sequence ID" value="KFM58317.1"/>
    <property type="molecule type" value="Genomic_DNA"/>
</dbReference>
<organism evidence="1 2">
    <name type="scientific">Stegodyphus mimosarum</name>
    <name type="common">African social velvet spider</name>
    <dbReference type="NCBI Taxonomy" id="407821"/>
    <lineage>
        <taxon>Eukaryota</taxon>
        <taxon>Metazoa</taxon>
        <taxon>Ecdysozoa</taxon>
        <taxon>Arthropoda</taxon>
        <taxon>Chelicerata</taxon>
        <taxon>Arachnida</taxon>
        <taxon>Araneae</taxon>
        <taxon>Araneomorphae</taxon>
        <taxon>Entelegynae</taxon>
        <taxon>Eresoidea</taxon>
        <taxon>Eresidae</taxon>
        <taxon>Stegodyphus</taxon>
    </lineage>
</organism>
<sequence>MYSTPFRRGILPTSTPIQARSNGQNIQKQSSLLSNKVLHTLSPIKEQRPSKRIYQNFSNFYFDAILSSEKLDVKHEHELNKDRIVKCDISTKTPAKELHFDDLSYSLNGSCVCDTGYCSLDQNVDDNIFRDVQAEDWHYFYEKSIFPSYENGSLSEVLFKKNFENTH</sequence>
<feature type="non-terminal residue" evidence="1">
    <location>
        <position position="167"/>
    </location>
</feature>
<name>A0A087SZM8_STEMI</name>
<protein>
    <submittedName>
        <fullName evidence="1">Uncharacterized protein</fullName>
    </submittedName>
</protein>
<gene>
    <name evidence="1" type="ORF">X975_02088</name>
</gene>
<reference evidence="1 2" key="1">
    <citation type="submission" date="2013-11" db="EMBL/GenBank/DDBJ databases">
        <title>Genome sequencing of Stegodyphus mimosarum.</title>
        <authorList>
            <person name="Bechsgaard J."/>
        </authorList>
    </citation>
    <scope>NUCLEOTIDE SEQUENCE [LARGE SCALE GENOMIC DNA]</scope>
</reference>
<accession>A0A087SZM8</accession>
<dbReference type="AlphaFoldDB" id="A0A087SZM8"/>